<proteinExistence type="predicted"/>
<organism evidence="2 3">
    <name type="scientific">Paramecium primaurelia</name>
    <dbReference type="NCBI Taxonomy" id="5886"/>
    <lineage>
        <taxon>Eukaryota</taxon>
        <taxon>Sar</taxon>
        <taxon>Alveolata</taxon>
        <taxon>Ciliophora</taxon>
        <taxon>Intramacronucleata</taxon>
        <taxon>Oligohymenophorea</taxon>
        <taxon>Peniculida</taxon>
        <taxon>Parameciidae</taxon>
        <taxon>Paramecium</taxon>
    </lineage>
</organism>
<dbReference type="EMBL" id="CAJJDM010000008">
    <property type="protein sequence ID" value="CAD8047244.1"/>
    <property type="molecule type" value="Genomic_DNA"/>
</dbReference>
<name>A0A8S1JWI6_PARPR</name>
<protein>
    <submittedName>
        <fullName evidence="2">Uncharacterized protein</fullName>
    </submittedName>
</protein>
<feature type="transmembrane region" description="Helical" evidence="1">
    <location>
        <begin position="61"/>
        <end position="81"/>
    </location>
</feature>
<keyword evidence="1" id="KW-0812">Transmembrane</keyword>
<gene>
    <name evidence="2" type="ORF">PPRIM_AZ9-3.1.T0110331</name>
</gene>
<dbReference type="Proteomes" id="UP000688137">
    <property type="component" value="Unassembled WGS sequence"/>
</dbReference>
<keyword evidence="3" id="KW-1185">Reference proteome</keyword>
<evidence type="ECO:0000313" key="2">
    <source>
        <dbReference type="EMBL" id="CAD8047244.1"/>
    </source>
</evidence>
<keyword evidence="1" id="KW-0472">Membrane</keyword>
<feature type="transmembrane region" description="Helical" evidence="1">
    <location>
        <begin position="21"/>
        <end position="41"/>
    </location>
</feature>
<evidence type="ECO:0000313" key="3">
    <source>
        <dbReference type="Proteomes" id="UP000688137"/>
    </source>
</evidence>
<evidence type="ECO:0000256" key="1">
    <source>
        <dbReference type="SAM" id="Phobius"/>
    </source>
</evidence>
<accession>A0A8S1JWI6</accession>
<comment type="caution">
    <text evidence="2">The sequence shown here is derived from an EMBL/GenBank/DDBJ whole genome shotgun (WGS) entry which is preliminary data.</text>
</comment>
<reference evidence="2" key="1">
    <citation type="submission" date="2021-01" db="EMBL/GenBank/DDBJ databases">
        <authorList>
            <consortium name="Genoscope - CEA"/>
            <person name="William W."/>
        </authorList>
    </citation>
    <scope>NUCLEOTIDE SEQUENCE</scope>
</reference>
<dbReference type="AlphaFoldDB" id="A0A8S1JWI6"/>
<keyword evidence="1" id="KW-1133">Transmembrane helix</keyword>
<sequence>MHCPFKHILRLHFYIGTTKKDFIFSFHELLPFSSAIQILSFPYSICNISVCNNFVVESSTLFMNLIIMKFNLIFCFIHLLLTQDPTDKTVQNENLKIVKTLQQIIQPIIALSNKIDTLISRSSCNFN</sequence>